<comment type="caution">
    <text evidence="1">The sequence shown here is derived from an EMBL/GenBank/DDBJ whole genome shotgun (WGS) entry which is preliminary data.</text>
</comment>
<sequence>MSGARLSAALGRYANTAVLLDGRVASPLVALDHIEVKPISRAFAPMVRELRFDVSEMAIATFLMAKAWGKDLVLLPVAVVARFQEAALLCRADGSIGGPADLRGRRVGVRAYSQTTGLWLRGRMQEAHGIAPEDNAWVTFEDAHVAEYRDPPFVARAAPGQDMLAMLRGGELDAAIFGNDLPGDAGLRTVFADPEAAGRNFVAAHGFVPVNHLVVVRGALARERPDIVTELTRMLREAAGDAALPQGRAALGPAIALAIRYAREQGLLPRDMTVEEAWEGLPAGIG</sequence>
<reference evidence="1" key="1">
    <citation type="submission" date="2020-01" db="EMBL/GenBank/DDBJ databases">
        <authorList>
            <person name="Rat A."/>
        </authorList>
    </citation>
    <scope>NUCLEOTIDE SEQUENCE</scope>
    <source>
        <strain evidence="1">LMG 31161</strain>
    </source>
</reference>
<reference evidence="2 3" key="2">
    <citation type="submission" date="2020-02" db="EMBL/GenBank/DDBJ databases">
        <authorList>
            <person name="Sun Q."/>
            <person name="Inoue M."/>
        </authorList>
    </citation>
    <scope>NUCLEOTIDE SEQUENCE [LARGE SCALE GENOMIC DNA]</scope>
    <source>
        <strain evidence="2 3">KCTC 22478</strain>
    </source>
</reference>
<dbReference type="Proteomes" id="UP000746741">
    <property type="component" value="Unassembled WGS sequence"/>
</dbReference>
<proteinExistence type="predicted"/>
<reference evidence="1" key="3">
    <citation type="journal article" date="2021" name="Syst. Appl. Microbiol.">
        <title>Roseomonas hellenica sp. nov., isolated from roots of wild-growing Alkanna tinctoria.</title>
        <authorList>
            <person name="Rat A."/>
            <person name="Naranjo H.D."/>
            <person name="Lebbe L."/>
            <person name="Cnockaert M."/>
            <person name="Krigas N."/>
            <person name="Grigoriadou K."/>
            <person name="Maloupa E."/>
            <person name="Willems A."/>
        </authorList>
    </citation>
    <scope>NUCLEOTIDE SEQUENCE</scope>
    <source>
        <strain evidence="1">LMG 31161</strain>
    </source>
</reference>
<keyword evidence="3" id="KW-1185">Reference proteome</keyword>
<name>A0A9X9WKD9_9PROT</name>
<dbReference type="Proteomes" id="UP001138708">
    <property type="component" value="Unassembled WGS sequence"/>
</dbReference>
<evidence type="ECO:0000313" key="2">
    <source>
        <dbReference type="EMBL" id="NKE19632.1"/>
    </source>
</evidence>
<dbReference type="EMBL" id="JAAEDK010000038">
    <property type="protein sequence ID" value="MBR0660799.1"/>
    <property type="molecule type" value="Genomic_DNA"/>
</dbReference>
<evidence type="ECO:0000313" key="4">
    <source>
        <dbReference type="Proteomes" id="UP001138708"/>
    </source>
</evidence>
<organism evidence="1 4">
    <name type="scientific">Neoroseomonas oryzicola</name>
    <dbReference type="NCBI Taxonomy" id="535904"/>
    <lineage>
        <taxon>Bacteria</taxon>
        <taxon>Pseudomonadati</taxon>
        <taxon>Pseudomonadota</taxon>
        <taxon>Alphaproteobacteria</taxon>
        <taxon>Acetobacterales</taxon>
        <taxon>Acetobacteraceae</taxon>
        <taxon>Neoroseomonas</taxon>
    </lineage>
</organism>
<dbReference type="SUPFAM" id="SSF53850">
    <property type="entry name" value="Periplasmic binding protein-like II"/>
    <property type="match status" value="1"/>
</dbReference>
<protein>
    <submittedName>
        <fullName evidence="1">ABC transporter substrate-binding protein</fullName>
    </submittedName>
</protein>
<dbReference type="RefSeq" id="WP_168043537.1">
    <property type="nucleotide sequence ID" value="NZ_JAAEDK010000038.1"/>
</dbReference>
<evidence type="ECO:0000313" key="1">
    <source>
        <dbReference type="EMBL" id="MBR0660799.1"/>
    </source>
</evidence>
<dbReference type="Gene3D" id="3.40.190.10">
    <property type="entry name" value="Periplasmic binding protein-like II"/>
    <property type="match status" value="2"/>
</dbReference>
<evidence type="ECO:0000313" key="3">
    <source>
        <dbReference type="Proteomes" id="UP000746741"/>
    </source>
</evidence>
<accession>A0A9X9WKD9</accession>
<dbReference type="EMBL" id="JAAVUP010000011">
    <property type="protein sequence ID" value="NKE19632.1"/>
    <property type="molecule type" value="Genomic_DNA"/>
</dbReference>
<gene>
    <name evidence="2" type="ORF">GWK15_21930</name>
    <name evidence="1" type="ORF">GXW75_16195</name>
</gene>
<dbReference type="AlphaFoldDB" id="A0A9X9WKD9"/>